<name>A0ABP9YGC3_9FUNG</name>
<organism evidence="1 2">
    <name type="scientific">Helicostylum pulchrum</name>
    <dbReference type="NCBI Taxonomy" id="562976"/>
    <lineage>
        <taxon>Eukaryota</taxon>
        <taxon>Fungi</taxon>
        <taxon>Fungi incertae sedis</taxon>
        <taxon>Mucoromycota</taxon>
        <taxon>Mucoromycotina</taxon>
        <taxon>Mucoromycetes</taxon>
        <taxon>Mucorales</taxon>
        <taxon>Mucorineae</taxon>
        <taxon>Mucoraceae</taxon>
        <taxon>Helicostylum</taxon>
    </lineage>
</organism>
<dbReference type="Proteomes" id="UP001476247">
    <property type="component" value="Unassembled WGS sequence"/>
</dbReference>
<reference evidence="1 2" key="1">
    <citation type="submission" date="2024-04" db="EMBL/GenBank/DDBJ databases">
        <title>genome sequences of Mucor flavus KT1a and Helicostylum pulchrum KT1b strains isolation_sourced from the surface of a dry-aged beef.</title>
        <authorList>
            <person name="Toyotome T."/>
            <person name="Hosono M."/>
            <person name="Torimaru M."/>
            <person name="Fukuda K."/>
            <person name="Mikami N."/>
        </authorList>
    </citation>
    <scope>NUCLEOTIDE SEQUENCE [LARGE SCALE GENOMIC DNA]</scope>
    <source>
        <strain evidence="1 2">KT1b</strain>
    </source>
</reference>
<dbReference type="EMBL" id="BAABUJ010000050">
    <property type="protein sequence ID" value="GAA5805700.1"/>
    <property type="molecule type" value="Genomic_DNA"/>
</dbReference>
<proteinExistence type="predicted"/>
<gene>
    <name evidence="1" type="ORF">HPULCUR_011224</name>
</gene>
<protein>
    <submittedName>
        <fullName evidence="1">Uncharacterized protein</fullName>
    </submittedName>
</protein>
<sequence length="112" mass="12932">MRIILEAALEDIVMLLPRYQESLKKMKETGYEVVGYTRKSKGEKDDIIRIRLLNLMLEKLKARSLADKVFVSPNSSADDSFNQRDEKKPVEMMSYLIANGDTQGKERTCHFC</sequence>
<evidence type="ECO:0000313" key="2">
    <source>
        <dbReference type="Proteomes" id="UP001476247"/>
    </source>
</evidence>
<comment type="caution">
    <text evidence="1">The sequence shown here is derived from an EMBL/GenBank/DDBJ whole genome shotgun (WGS) entry which is preliminary data.</text>
</comment>
<accession>A0ABP9YGC3</accession>
<keyword evidence="2" id="KW-1185">Reference proteome</keyword>
<evidence type="ECO:0000313" key="1">
    <source>
        <dbReference type="EMBL" id="GAA5805700.1"/>
    </source>
</evidence>